<reference evidence="2 3" key="2">
    <citation type="submission" date="2018-12" db="EMBL/GenBank/DDBJ databases">
        <title>Rhizobacter gummiphilus sp. nov., a rubber-degrading bacterium isolated from the soil of a botanical garden in Japan.</title>
        <authorList>
            <person name="Shunsuke S.S."/>
        </authorList>
    </citation>
    <scope>NUCLEOTIDE SEQUENCE [LARGE SCALE GENOMIC DNA]</scope>
    <source>
        <strain evidence="2 3">S-16</strain>
    </source>
</reference>
<feature type="region of interest" description="Disordered" evidence="1">
    <location>
        <begin position="44"/>
        <end position="64"/>
    </location>
</feature>
<evidence type="ECO:0000256" key="1">
    <source>
        <dbReference type="SAM" id="MobiDB-lite"/>
    </source>
</evidence>
<sequence>MVSPLSGHRVPALIVVLIVAAHAAFVAFAWKPAPEPARPRARSMSMRLVSASQSRPAVETVARTPAVRTMPPKARPATKKTIAPAAPAVVAQAEAPAIQGIAFAPARIAFGPPATPRDSRPAPPPAPPIHLLQMQAQMMAARAQLAETLQRELGSWQAPEATAQGACTLAAVPDARLACDSEPLAAALAPRESLLIGLLHAWRGMEPGTQGLSIAVVGGRYEARWL</sequence>
<evidence type="ECO:0000313" key="2">
    <source>
        <dbReference type="EMBL" id="RQP25621.1"/>
    </source>
</evidence>
<gene>
    <name evidence="2" type="ORF">DZC73_00645</name>
</gene>
<evidence type="ECO:0000313" key="3">
    <source>
        <dbReference type="Proteomes" id="UP000267464"/>
    </source>
</evidence>
<dbReference type="EMBL" id="QUSW01000001">
    <property type="protein sequence ID" value="RQP25621.1"/>
    <property type="molecule type" value="Genomic_DNA"/>
</dbReference>
<accession>A0A3N7HX32</accession>
<organism evidence="2 3">
    <name type="scientific">Piscinibacter terrae</name>
    <dbReference type="NCBI Taxonomy" id="2496871"/>
    <lineage>
        <taxon>Bacteria</taxon>
        <taxon>Pseudomonadati</taxon>
        <taxon>Pseudomonadota</taxon>
        <taxon>Betaproteobacteria</taxon>
        <taxon>Burkholderiales</taxon>
        <taxon>Sphaerotilaceae</taxon>
        <taxon>Piscinibacter</taxon>
    </lineage>
</organism>
<comment type="caution">
    <text evidence="2">The sequence shown here is derived from an EMBL/GenBank/DDBJ whole genome shotgun (WGS) entry which is preliminary data.</text>
</comment>
<protein>
    <submittedName>
        <fullName evidence="2">Uncharacterized protein</fullName>
    </submittedName>
</protein>
<dbReference type="Proteomes" id="UP000267464">
    <property type="component" value="Unassembled WGS sequence"/>
</dbReference>
<proteinExistence type="predicted"/>
<name>A0A3N7HX32_9BURK</name>
<dbReference type="AlphaFoldDB" id="A0A3N7HX32"/>
<reference evidence="2 3" key="1">
    <citation type="submission" date="2018-08" db="EMBL/GenBank/DDBJ databases">
        <authorList>
            <person name="Khan S.A."/>
            <person name="Jeon C.O."/>
            <person name="Chun B.H."/>
            <person name="Jeong S.E."/>
        </authorList>
    </citation>
    <scope>NUCLEOTIDE SEQUENCE [LARGE SCALE GENOMIC DNA]</scope>
    <source>
        <strain evidence="2 3">S-16</strain>
    </source>
</reference>
<keyword evidence="3" id="KW-1185">Reference proteome</keyword>